<dbReference type="EMBL" id="MFFT01000016">
    <property type="protein sequence ID" value="OGF23299.1"/>
    <property type="molecule type" value="Genomic_DNA"/>
</dbReference>
<accession>A0A1F5S9H7</accession>
<evidence type="ECO:0008006" key="3">
    <source>
        <dbReference type="Google" id="ProtNLM"/>
    </source>
</evidence>
<dbReference type="Gene3D" id="1.20.120.330">
    <property type="entry name" value="Nucleotidyltransferases domain 2"/>
    <property type="match status" value="1"/>
</dbReference>
<dbReference type="AlphaFoldDB" id="A0A1F5S9H7"/>
<sequence>MNLQSLLSKNKVEKIEVLITAVQNKTNKAYSYLNFAKNAAVYSGENEPVYTSVYDAIRIGCESILLFHGYRVKASSEARHKAVIEAAKELAGSGLDSEFQRMQKMRQKRNKLEYGNLTSISEGELKQSIEDAEKLLGKCAALIKSKIPPLGI</sequence>
<evidence type="ECO:0000313" key="1">
    <source>
        <dbReference type="EMBL" id="OGF23299.1"/>
    </source>
</evidence>
<proteinExistence type="predicted"/>
<protein>
    <recommendedName>
        <fullName evidence="3">HEPN domain-containing protein</fullName>
    </recommendedName>
</protein>
<reference evidence="1 2" key="1">
    <citation type="journal article" date="2016" name="Nat. Commun.">
        <title>Thousands of microbial genomes shed light on interconnected biogeochemical processes in an aquifer system.</title>
        <authorList>
            <person name="Anantharaman K."/>
            <person name="Brown C.T."/>
            <person name="Hug L.A."/>
            <person name="Sharon I."/>
            <person name="Castelle C.J."/>
            <person name="Probst A.J."/>
            <person name="Thomas B.C."/>
            <person name="Singh A."/>
            <person name="Wilkins M.J."/>
            <person name="Karaoz U."/>
            <person name="Brodie E.L."/>
            <person name="Williams K.H."/>
            <person name="Hubbard S.S."/>
            <person name="Banfield J.F."/>
        </authorList>
    </citation>
    <scope>NUCLEOTIDE SEQUENCE [LARGE SCALE GENOMIC DNA]</scope>
</reference>
<organism evidence="1 2">
    <name type="scientific">Candidatus Falkowbacteria bacterium RIFCSPHIGHO2_02_FULL_42_9</name>
    <dbReference type="NCBI Taxonomy" id="1797986"/>
    <lineage>
        <taxon>Bacteria</taxon>
        <taxon>Candidatus Falkowiibacteriota</taxon>
    </lineage>
</organism>
<evidence type="ECO:0000313" key="2">
    <source>
        <dbReference type="Proteomes" id="UP000176877"/>
    </source>
</evidence>
<name>A0A1F5S9H7_9BACT</name>
<comment type="caution">
    <text evidence="1">The sequence shown here is derived from an EMBL/GenBank/DDBJ whole genome shotgun (WGS) entry which is preliminary data.</text>
</comment>
<gene>
    <name evidence="1" type="ORF">A3D45_01675</name>
</gene>
<dbReference type="Proteomes" id="UP000176877">
    <property type="component" value="Unassembled WGS sequence"/>
</dbReference>